<dbReference type="EMBL" id="GIIL01001898">
    <property type="protein sequence ID" value="NOV45624.1"/>
    <property type="molecule type" value="Transcribed_RNA"/>
</dbReference>
<comment type="catalytic activity">
    <reaction evidence="1">
        <text>S-ubiquitinyl-[E2 ubiquitin-conjugating enzyme]-L-cysteine + [acceptor protein]-L-lysine = [E2 ubiquitin-conjugating enzyme]-L-cysteine + N(6)-ubiquitinyl-[acceptor protein]-L-lysine.</text>
        <dbReference type="EC" id="2.3.2.27"/>
    </reaction>
</comment>
<dbReference type="Pfam" id="PF13639">
    <property type="entry name" value="zf-RING_2"/>
    <property type="match status" value="1"/>
</dbReference>
<dbReference type="GO" id="GO:0008270">
    <property type="term" value="F:zinc ion binding"/>
    <property type="evidence" value="ECO:0007669"/>
    <property type="project" value="UniProtKB-KW"/>
</dbReference>
<dbReference type="SUPFAM" id="SSF57850">
    <property type="entry name" value="RING/U-box"/>
    <property type="match status" value="1"/>
</dbReference>
<protein>
    <recommendedName>
        <fullName evidence="2">RING-type E3 ubiquitin transferase</fullName>
        <ecNumber evidence="2">2.3.2.27</ecNumber>
    </recommendedName>
</protein>
<dbReference type="CDD" id="cd16669">
    <property type="entry name" value="RING-H2_RNF181"/>
    <property type="match status" value="1"/>
</dbReference>
<dbReference type="AlphaFoldDB" id="A0A6M2DIA3"/>
<dbReference type="EC" id="2.3.2.27" evidence="2"/>
<evidence type="ECO:0000256" key="2">
    <source>
        <dbReference type="ARBA" id="ARBA00012483"/>
    </source>
</evidence>
<dbReference type="GO" id="GO:0005737">
    <property type="term" value="C:cytoplasm"/>
    <property type="evidence" value="ECO:0007669"/>
    <property type="project" value="TreeGrafter"/>
</dbReference>
<evidence type="ECO:0000256" key="5">
    <source>
        <dbReference type="ARBA" id="ARBA00022771"/>
    </source>
</evidence>
<dbReference type="InterPro" id="IPR013083">
    <property type="entry name" value="Znf_RING/FYVE/PHD"/>
</dbReference>
<proteinExistence type="inferred from homology"/>
<evidence type="ECO:0000256" key="9">
    <source>
        <dbReference type="PROSITE-ProRule" id="PRU00175"/>
    </source>
</evidence>
<dbReference type="PANTHER" id="PTHR15710:SF243">
    <property type="entry name" value="E3 UBIQUITIN-PROTEIN LIGASE PRAJA-2 ISOFORM X1"/>
    <property type="match status" value="1"/>
</dbReference>
<organism evidence="11">
    <name type="scientific">Xenopsylla cheopis</name>
    <name type="common">Oriental rat flea</name>
    <name type="synonym">Pulex cheopis</name>
    <dbReference type="NCBI Taxonomy" id="163159"/>
    <lineage>
        <taxon>Eukaryota</taxon>
        <taxon>Metazoa</taxon>
        <taxon>Ecdysozoa</taxon>
        <taxon>Arthropoda</taxon>
        <taxon>Hexapoda</taxon>
        <taxon>Insecta</taxon>
        <taxon>Pterygota</taxon>
        <taxon>Neoptera</taxon>
        <taxon>Endopterygota</taxon>
        <taxon>Siphonaptera</taxon>
        <taxon>Pulicidae</taxon>
        <taxon>Xenopsyllinae</taxon>
        <taxon>Xenopsylla</taxon>
    </lineage>
</organism>
<evidence type="ECO:0000313" key="11">
    <source>
        <dbReference type="EMBL" id="NOV45624.1"/>
    </source>
</evidence>
<evidence type="ECO:0000256" key="6">
    <source>
        <dbReference type="ARBA" id="ARBA00022786"/>
    </source>
</evidence>
<sequence>MADYFQEFNIEPLADGEAPNHFLHAARLFRDYGMFELLIDGQNPPPPAAKSVIENLPNRDIKHDKEQCTVCLRYFTIGAEAKELPCKHFYHSECIIPWLQKTNSCPLCRHELPTDDEVYEEYKRQRARASQREQDLETLHGSMFG</sequence>
<dbReference type="PANTHER" id="PTHR15710">
    <property type="entry name" value="E3 UBIQUITIN-PROTEIN LIGASE PRAJA"/>
    <property type="match status" value="1"/>
</dbReference>
<dbReference type="GO" id="GO:0016567">
    <property type="term" value="P:protein ubiquitination"/>
    <property type="evidence" value="ECO:0007669"/>
    <property type="project" value="TreeGrafter"/>
</dbReference>
<feature type="domain" description="RING-type" evidence="10">
    <location>
        <begin position="68"/>
        <end position="109"/>
    </location>
</feature>
<evidence type="ECO:0000259" key="10">
    <source>
        <dbReference type="PROSITE" id="PS50089"/>
    </source>
</evidence>
<dbReference type="Gene3D" id="3.30.40.10">
    <property type="entry name" value="Zinc/RING finger domain, C3HC4 (zinc finger)"/>
    <property type="match status" value="1"/>
</dbReference>
<reference evidence="11" key="1">
    <citation type="submission" date="2020-03" db="EMBL/GenBank/DDBJ databases">
        <title>Transcriptomic Profiling of the Digestive Tract of the Rat Flea, Xenopsylla cheopis, Following Blood Feeding and Infection with Yersinia pestis.</title>
        <authorList>
            <person name="Bland D.M."/>
            <person name="Martens C.A."/>
            <person name="Virtaneva K."/>
            <person name="Kanakabandi K."/>
            <person name="Long D."/>
            <person name="Rosenke R."/>
            <person name="Saturday G.A."/>
            <person name="Hoyt F.H."/>
            <person name="Bruno D.P."/>
            <person name="Ribeiro J.M.C."/>
            <person name="Hinnebusch J."/>
        </authorList>
    </citation>
    <scope>NUCLEOTIDE SEQUENCE</scope>
</reference>
<dbReference type="PROSITE" id="PS50089">
    <property type="entry name" value="ZF_RING_2"/>
    <property type="match status" value="1"/>
</dbReference>
<dbReference type="SMART" id="SM00184">
    <property type="entry name" value="RING"/>
    <property type="match status" value="1"/>
</dbReference>
<keyword evidence="3" id="KW-0808">Transferase</keyword>
<dbReference type="GO" id="GO:0061630">
    <property type="term" value="F:ubiquitin protein ligase activity"/>
    <property type="evidence" value="ECO:0007669"/>
    <property type="project" value="UniProtKB-EC"/>
</dbReference>
<accession>A0A6M2DIA3</accession>
<evidence type="ECO:0000256" key="1">
    <source>
        <dbReference type="ARBA" id="ARBA00000900"/>
    </source>
</evidence>
<dbReference type="FunFam" id="3.30.40.10:FF:000127">
    <property type="entry name" value="E3 ubiquitin-protein ligase RNF181"/>
    <property type="match status" value="1"/>
</dbReference>
<comment type="similarity">
    <text evidence="8">Belongs to the RNF181 family.</text>
</comment>
<evidence type="ECO:0000256" key="7">
    <source>
        <dbReference type="ARBA" id="ARBA00022833"/>
    </source>
</evidence>
<name>A0A6M2DIA3_XENCH</name>
<dbReference type="InterPro" id="IPR001841">
    <property type="entry name" value="Znf_RING"/>
</dbReference>
<keyword evidence="4" id="KW-0479">Metal-binding</keyword>
<keyword evidence="7" id="KW-0862">Zinc</keyword>
<evidence type="ECO:0000256" key="4">
    <source>
        <dbReference type="ARBA" id="ARBA00022723"/>
    </source>
</evidence>
<keyword evidence="5 9" id="KW-0863">Zinc-finger</keyword>
<keyword evidence="6" id="KW-0833">Ubl conjugation pathway</keyword>
<evidence type="ECO:0000256" key="3">
    <source>
        <dbReference type="ARBA" id="ARBA00022679"/>
    </source>
</evidence>
<evidence type="ECO:0000256" key="8">
    <source>
        <dbReference type="ARBA" id="ARBA00038197"/>
    </source>
</evidence>